<organism evidence="1 2">
    <name type="scientific">Vaccinium darrowii</name>
    <dbReference type="NCBI Taxonomy" id="229202"/>
    <lineage>
        <taxon>Eukaryota</taxon>
        <taxon>Viridiplantae</taxon>
        <taxon>Streptophyta</taxon>
        <taxon>Embryophyta</taxon>
        <taxon>Tracheophyta</taxon>
        <taxon>Spermatophyta</taxon>
        <taxon>Magnoliopsida</taxon>
        <taxon>eudicotyledons</taxon>
        <taxon>Gunneridae</taxon>
        <taxon>Pentapetalae</taxon>
        <taxon>asterids</taxon>
        <taxon>Ericales</taxon>
        <taxon>Ericaceae</taxon>
        <taxon>Vaccinioideae</taxon>
        <taxon>Vaccinieae</taxon>
        <taxon>Vaccinium</taxon>
    </lineage>
</organism>
<gene>
    <name evidence="1" type="ORF">Vadar_008971</name>
</gene>
<sequence>MCQGIAQPYPPEVRRPPNGVADPRRLIELRIRPPVTAMQEWKNRIKMWRAAIGRLGIWSLALAVAGPVSLHLLDIFFFRSAERALNKAAWSYGPWFMDAVYAYISVMLSLCCWFCWAERDLSIDGSVDRKLDPAKLLGFYLGFIILNVAWEPIVFEFGAFKAGLLASVMKTWFAAAIARMFIHINLTAFLVECSYTKFWFADSHPMNYMVRIEEMETFRVVNPITTPSSGVELNGGDDDMTNSKNDKDGRLAKNHAMGVKAGYSFVSRSG</sequence>
<evidence type="ECO:0000313" key="1">
    <source>
        <dbReference type="EMBL" id="KAH7851241.1"/>
    </source>
</evidence>
<dbReference type="EMBL" id="CM037158">
    <property type="protein sequence ID" value="KAH7851241.1"/>
    <property type="molecule type" value="Genomic_DNA"/>
</dbReference>
<reference evidence="1 2" key="1">
    <citation type="journal article" date="2021" name="Hortic Res">
        <title>High-quality reference genome and annotation aids understanding of berry development for evergreen blueberry (Vaccinium darrowii).</title>
        <authorList>
            <person name="Yu J."/>
            <person name="Hulse-Kemp A.M."/>
            <person name="Babiker E."/>
            <person name="Staton M."/>
        </authorList>
    </citation>
    <scope>NUCLEOTIDE SEQUENCE [LARGE SCALE GENOMIC DNA]</scope>
    <source>
        <strain evidence="2">cv. NJ 8807/NJ 8810</strain>
        <tissue evidence="1">Young leaf</tissue>
    </source>
</reference>
<dbReference type="Proteomes" id="UP000828048">
    <property type="component" value="Chromosome 8"/>
</dbReference>
<name>A0ACB7YCP5_9ERIC</name>
<protein>
    <submittedName>
        <fullName evidence="1">Uncharacterized protein</fullName>
    </submittedName>
</protein>
<comment type="caution">
    <text evidence="1">The sequence shown here is derived from an EMBL/GenBank/DDBJ whole genome shotgun (WGS) entry which is preliminary data.</text>
</comment>
<keyword evidence="2" id="KW-1185">Reference proteome</keyword>
<evidence type="ECO:0000313" key="2">
    <source>
        <dbReference type="Proteomes" id="UP000828048"/>
    </source>
</evidence>
<proteinExistence type="predicted"/>
<accession>A0ACB7YCP5</accession>